<dbReference type="InterPro" id="IPR035069">
    <property type="entry name" value="TTHA1013/TTHA0281-like"/>
</dbReference>
<dbReference type="InterPro" id="IPR051404">
    <property type="entry name" value="TA_system_antitoxin"/>
</dbReference>
<sequence length="69" mass="7634">MKVDVRLYQDEDGAWIAEVPSIPGCGSDGQTREEALENVRDAIRLCLEVRRDLGMPEQTETVTLDISAA</sequence>
<dbReference type="EMBL" id="JACOSL010000009">
    <property type="protein sequence ID" value="MBI1755798.1"/>
    <property type="molecule type" value="Genomic_DNA"/>
</dbReference>
<dbReference type="Gene3D" id="3.30.160.250">
    <property type="match status" value="1"/>
</dbReference>
<dbReference type="PANTHER" id="PTHR34504:SF2">
    <property type="entry name" value="UPF0150 PROTEIN SSL0259"/>
    <property type="match status" value="1"/>
</dbReference>
<dbReference type="Proteomes" id="UP000727962">
    <property type="component" value="Unassembled WGS sequence"/>
</dbReference>
<dbReference type="Pfam" id="PF15919">
    <property type="entry name" value="HicB_lk_antitox"/>
    <property type="match status" value="1"/>
</dbReference>
<feature type="domain" description="HicB-like antitoxin of toxin-antitoxin system" evidence="1">
    <location>
        <begin position="7"/>
        <end position="58"/>
    </location>
</feature>
<comment type="caution">
    <text evidence="2">The sequence shown here is derived from an EMBL/GenBank/DDBJ whole genome shotgun (WGS) entry which is preliminary data.</text>
</comment>
<name>A0A931LQV5_FIMGI</name>
<proteinExistence type="predicted"/>
<reference evidence="2" key="1">
    <citation type="submission" date="2020-07" db="EMBL/GenBank/DDBJ databases">
        <title>Huge and variable diversity of episymbiotic CPR bacteria and DPANN archaea in groundwater ecosystems.</title>
        <authorList>
            <person name="He C.Y."/>
            <person name="Keren R."/>
            <person name="Whittaker M."/>
            <person name="Farag I.F."/>
            <person name="Doudna J."/>
            <person name="Cate J.H.D."/>
            <person name="Banfield J.F."/>
        </authorList>
    </citation>
    <scope>NUCLEOTIDE SEQUENCE</scope>
    <source>
        <strain evidence="2">NC_groundwater_17_Pr7_B-0.1um_64_12</strain>
    </source>
</reference>
<organism evidence="2 3">
    <name type="scientific">Fimbriimonas ginsengisoli</name>
    <dbReference type="NCBI Taxonomy" id="1005039"/>
    <lineage>
        <taxon>Bacteria</taxon>
        <taxon>Bacillati</taxon>
        <taxon>Armatimonadota</taxon>
        <taxon>Fimbriimonadia</taxon>
        <taxon>Fimbriimonadales</taxon>
        <taxon>Fimbriimonadaceae</taxon>
        <taxon>Fimbriimonas</taxon>
    </lineage>
</organism>
<protein>
    <submittedName>
        <fullName evidence="2">Type II toxin-antitoxin system HicB family antitoxin</fullName>
    </submittedName>
</protein>
<accession>A0A931LQV5</accession>
<dbReference type="AlphaFoldDB" id="A0A931LQV5"/>
<evidence type="ECO:0000313" key="3">
    <source>
        <dbReference type="Proteomes" id="UP000727962"/>
    </source>
</evidence>
<dbReference type="PANTHER" id="PTHR34504">
    <property type="entry name" value="ANTITOXIN HICB"/>
    <property type="match status" value="1"/>
</dbReference>
<dbReference type="SUPFAM" id="SSF143100">
    <property type="entry name" value="TTHA1013/TTHA0281-like"/>
    <property type="match status" value="1"/>
</dbReference>
<evidence type="ECO:0000259" key="1">
    <source>
        <dbReference type="Pfam" id="PF15919"/>
    </source>
</evidence>
<dbReference type="InterPro" id="IPR031807">
    <property type="entry name" value="HicB-like"/>
</dbReference>
<evidence type="ECO:0000313" key="2">
    <source>
        <dbReference type="EMBL" id="MBI1755798.1"/>
    </source>
</evidence>
<gene>
    <name evidence="2" type="ORF">HYR64_01660</name>
</gene>